<gene>
    <name evidence="2" type="ORF">ED208_06890</name>
</gene>
<evidence type="ECO:0000313" key="3">
    <source>
        <dbReference type="Proteomes" id="UP000282106"/>
    </source>
</evidence>
<dbReference type="AlphaFoldDB" id="A0A3N0VIP8"/>
<dbReference type="Proteomes" id="UP000282106">
    <property type="component" value="Unassembled WGS sequence"/>
</dbReference>
<name>A0A3N0VIP8_9GAMM</name>
<accession>A0A3N0VIP8</accession>
<reference evidence="2 3" key="1">
    <citation type="submission" date="2018-10" db="EMBL/GenBank/DDBJ databases">
        <authorList>
            <person name="Chen W.-M."/>
        </authorList>
    </citation>
    <scope>NUCLEOTIDE SEQUENCE [LARGE SCALE GENOMIC DNA]</scope>
    <source>
        <strain evidence="2 3">THS-13</strain>
    </source>
</reference>
<comment type="caution">
    <text evidence="2">The sequence shown here is derived from an EMBL/GenBank/DDBJ whole genome shotgun (WGS) entry which is preliminary data.</text>
</comment>
<organism evidence="2 3">
    <name type="scientific">Stagnimonas aquatica</name>
    <dbReference type="NCBI Taxonomy" id="2689987"/>
    <lineage>
        <taxon>Bacteria</taxon>
        <taxon>Pseudomonadati</taxon>
        <taxon>Pseudomonadota</taxon>
        <taxon>Gammaproteobacteria</taxon>
        <taxon>Nevskiales</taxon>
        <taxon>Nevskiaceae</taxon>
        <taxon>Stagnimonas</taxon>
    </lineage>
</organism>
<proteinExistence type="predicted"/>
<dbReference type="CDD" id="cd06532">
    <property type="entry name" value="Glyco_transf_25"/>
    <property type="match status" value="1"/>
</dbReference>
<dbReference type="RefSeq" id="WP_123211131.1">
    <property type="nucleotide sequence ID" value="NZ_RJVO01000002.1"/>
</dbReference>
<keyword evidence="2" id="KW-0808">Transferase</keyword>
<sequence>MGDILWLVINLHGSDERLRLMRAQAERLRLPLIRVPAVCKKSLSPRQRQEAARRHCFKRPLTDGELACGLSHRKAMRQFLDSPQRYCVLLEDDAVLADDIAQVVQAAVEANEAGGPGWDLLKLDGARSCRFVHRPLGAGHELVEYFFEPPPSAMAVVMRREFAEFFLRASPEVSRPIDEDYKHHWQYGFRLKSVHPALARPANVCSEIGCRSKLVAPQRNAAYMLRLIAGLCGYYLRAYGLRDLGRILLHGRITPLRTARAVARVRPAVG</sequence>
<dbReference type="GO" id="GO:0016740">
    <property type="term" value="F:transferase activity"/>
    <property type="evidence" value="ECO:0007669"/>
    <property type="project" value="UniProtKB-KW"/>
</dbReference>
<protein>
    <submittedName>
        <fullName evidence="2">Glycosyltransferase family 25 protein</fullName>
    </submittedName>
</protein>
<dbReference type="EMBL" id="RJVO01000002">
    <property type="protein sequence ID" value="ROH92088.1"/>
    <property type="molecule type" value="Genomic_DNA"/>
</dbReference>
<dbReference type="InterPro" id="IPR002654">
    <property type="entry name" value="Glyco_trans_25"/>
</dbReference>
<dbReference type="Pfam" id="PF01755">
    <property type="entry name" value="Glyco_transf_25"/>
    <property type="match status" value="1"/>
</dbReference>
<dbReference type="InParanoid" id="A0A3N0VIP8"/>
<feature type="domain" description="Glycosyl transferase family 25" evidence="1">
    <location>
        <begin position="7"/>
        <end position="112"/>
    </location>
</feature>
<evidence type="ECO:0000259" key="1">
    <source>
        <dbReference type="Pfam" id="PF01755"/>
    </source>
</evidence>
<evidence type="ECO:0000313" key="2">
    <source>
        <dbReference type="EMBL" id="ROH92088.1"/>
    </source>
</evidence>
<keyword evidence="3" id="KW-1185">Reference proteome</keyword>